<keyword evidence="3" id="KW-1185">Reference proteome</keyword>
<organism evidence="2 3">
    <name type="scientific">Paralvinella palmiformis</name>
    <dbReference type="NCBI Taxonomy" id="53620"/>
    <lineage>
        <taxon>Eukaryota</taxon>
        <taxon>Metazoa</taxon>
        <taxon>Spiralia</taxon>
        <taxon>Lophotrochozoa</taxon>
        <taxon>Annelida</taxon>
        <taxon>Polychaeta</taxon>
        <taxon>Sedentaria</taxon>
        <taxon>Canalipalpata</taxon>
        <taxon>Terebellida</taxon>
        <taxon>Terebelliformia</taxon>
        <taxon>Alvinellidae</taxon>
        <taxon>Paralvinella</taxon>
    </lineage>
</organism>
<name>A0AAD9IWY5_9ANNE</name>
<gene>
    <name evidence="2" type="ORF">LSH36_995g01077</name>
</gene>
<dbReference type="EMBL" id="JAODUP010000995">
    <property type="protein sequence ID" value="KAK2142112.1"/>
    <property type="molecule type" value="Genomic_DNA"/>
</dbReference>
<dbReference type="Proteomes" id="UP001208570">
    <property type="component" value="Unassembled WGS sequence"/>
</dbReference>
<protein>
    <submittedName>
        <fullName evidence="2">Uncharacterized protein</fullName>
    </submittedName>
</protein>
<comment type="caution">
    <text evidence="2">The sequence shown here is derived from an EMBL/GenBank/DDBJ whole genome shotgun (WGS) entry which is preliminary data.</text>
</comment>
<accession>A0AAD9IWY5</accession>
<evidence type="ECO:0000256" key="1">
    <source>
        <dbReference type="SAM" id="MobiDB-lite"/>
    </source>
</evidence>
<evidence type="ECO:0000313" key="2">
    <source>
        <dbReference type="EMBL" id="KAK2142112.1"/>
    </source>
</evidence>
<sequence length="171" mass="18969">MESQRYLPASTAANTRLNLGLSSNDIKNVRPPTGLAVGTANRRHTTRRENILAWIETPIPRKPEPSGSTATEPAVAPVKNPSRHPDEPGGREGLGWLRRSSYRRDTFNPFLSPAPRSATIRGRLKNEGGENGESSSSWHVTENVIRSARSQAWRTLPMSGELDNYIRRQSC</sequence>
<feature type="region of interest" description="Disordered" evidence="1">
    <location>
        <begin position="59"/>
        <end position="138"/>
    </location>
</feature>
<evidence type="ECO:0000313" key="3">
    <source>
        <dbReference type="Proteomes" id="UP001208570"/>
    </source>
</evidence>
<proteinExistence type="predicted"/>
<reference evidence="2" key="1">
    <citation type="journal article" date="2023" name="Mol. Biol. Evol.">
        <title>Third-Generation Sequencing Reveals the Adaptive Role of the Epigenome in Three Deep-Sea Polychaetes.</title>
        <authorList>
            <person name="Perez M."/>
            <person name="Aroh O."/>
            <person name="Sun Y."/>
            <person name="Lan Y."/>
            <person name="Juniper S.K."/>
            <person name="Young C.R."/>
            <person name="Angers B."/>
            <person name="Qian P.Y."/>
        </authorList>
    </citation>
    <scope>NUCLEOTIDE SEQUENCE</scope>
    <source>
        <strain evidence="2">P08H-3</strain>
    </source>
</reference>
<dbReference type="AlphaFoldDB" id="A0AAD9IWY5"/>